<dbReference type="PANTHER" id="PTHR43794">
    <property type="entry name" value="AMINOHYDROLASE SSNA-RELATED"/>
    <property type="match status" value="1"/>
</dbReference>
<evidence type="ECO:0000256" key="1">
    <source>
        <dbReference type="ARBA" id="ARBA00022801"/>
    </source>
</evidence>
<evidence type="ECO:0000313" key="3">
    <source>
        <dbReference type="EMBL" id="KAL2838600.1"/>
    </source>
</evidence>
<dbReference type="GeneID" id="98157149"/>
<dbReference type="Gene3D" id="2.30.40.10">
    <property type="entry name" value="Urease, subunit C, domain 1"/>
    <property type="match status" value="1"/>
</dbReference>
<dbReference type="EMBL" id="JBFXLR010000083">
    <property type="protein sequence ID" value="KAL2838600.1"/>
    <property type="molecule type" value="Genomic_DNA"/>
</dbReference>
<protein>
    <recommendedName>
        <fullName evidence="2">Amidohydrolase-related domain-containing protein</fullName>
    </recommendedName>
</protein>
<dbReference type="RefSeq" id="XP_070893112.1">
    <property type="nucleotide sequence ID" value="XM_071041985.1"/>
</dbReference>
<name>A0ABR4JF07_9EURO</name>
<keyword evidence="4" id="KW-1185">Reference proteome</keyword>
<proteinExistence type="predicted"/>
<dbReference type="InterPro" id="IPR032466">
    <property type="entry name" value="Metal_Hydrolase"/>
</dbReference>
<dbReference type="SUPFAM" id="SSF51338">
    <property type="entry name" value="Composite domain of metallo-dependent hydrolases"/>
    <property type="match status" value="1"/>
</dbReference>
<sequence length="494" mass="53982">MRTLYPPARPLTMTSILLQAGTVLTHQGDRVKVLRDHDVLIVGNKISAIGHGLTLPDGNTDRVIDCRGKIISPGFVDTHHHLWQSQMRGRFGNMTFMDYMVAGNIQSFNYTPQDIFWGQLAGCQESIHSGVTTVVDHAHMTYSPGHATEAIRASASSGLRTFFCYTPVWRIKKWVSDEAVEYDEELLPEWWFSTLESLAKAAPFGNGRVKLGLGFDAFNLPKEVVQDLWARCRSLGVELFTTHYVAKYMKNSIALLKEYGLLDHTTLFSHINGISPSDAQTLLAHEAHFSSTPETELQMGLGEPVAFNPDLKCSASVGIDCHANNSADILTQLRLGMQHARGAENARAIAEGEYPSVKIKLEGVFNLGTVQGARAVGMGAEIGSVEVGKLADIVVFDAASPNMVCAAEEDPLAAVLLHANVGDVEMVIVDGVVRKEGGRLVDVEVLEGIDGGVAEVMGQREVFKRLLESRARITERAAGQDAERGMEFLYKTFG</sequence>
<dbReference type="Proteomes" id="UP001610444">
    <property type="component" value="Unassembled WGS sequence"/>
</dbReference>
<gene>
    <name evidence="3" type="ORF">BJX68DRAFT_248805</name>
</gene>
<dbReference type="InterPro" id="IPR006680">
    <property type="entry name" value="Amidohydro-rel"/>
</dbReference>
<dbReference type="PANTHER" id="PTHR43794:SF11">
    <property type="entry name" value="AMIDOHYDROLASE-RELATED DOMAIN-CONTAINING PROTEIN"/>
    <property type="match status" value="1"/>
</dbReference>
<dbReference type="Gene3D" id="3.20.20.140">
    <property type="entry name" value="Metal-dependent hydrolases"/>
    <property type="match status" value="1"/>
</dbReference>
<reference evidence="3 4" key="1">
    <citation type="submission" date="2024-07" db="EMBL/GenBank/DDBJ databases">
        <title>Section-level genome sequencing and comparative genomics of Aspergillus sections Usti and Cavernicolus.</title>
        <authorList>
            <consortium name="Lawrence Berkeley National Laboratory"/>
            <person name="Nybo J.L."/>
            <person name="Vesth T.C."/>
            <person name="Theobald S."/>
            <person name="Frisvad J.C."/>
            <person name="Larsen T.O."/>
            <person name="Kjaerboelling I."/>
            <person name="Rothschild-Mancinelli K."/>
            <person name="Lyhne E.K."/>
            <person name="Kogle M.E."/>
            <person name="Barry K."/>
            <person name="Clum A."/>
            <person name="Na H."/>
            <person name="Ledsgaard L."/>
            <person name="Lin J."/>
            <person name="Lipzen A."/>
            <person name="Kuo A."/>
            <person name="Riley R."/>
            <person name="Mondo S."/>
            <person name="LaButti K."/>
            <person name="Haridas S."/>
            <person name="Pangalinan J."/>
            <person name="Salamov A.A."/>
            <person name="Simmons B.A."/>
            <person name="Magnuson J.K."/>
            <person name="Chen J."/>
            <person name="Drula E."/>
            <person name="Henrissat B."/>
            <person name="Wiebenga A."/>
            <person name="Lubbers R.J."/>
            <person name="Gomes A.C."/>
            <person name="Macurrencykelacurrency M.R."/>
            <person name="Stajich J."/>
            <person name="Grigoriev I.V."/>
            <person name="Mortensen U.H."/>
            <person name="De vries R.P."/>
            <person name="Baker S.E."/>
            <person name="Andersen M.R."/>
        </authorList>
    </citation>
    <scope>NUCLEOTIDE SEQUENCE [LARGE SCALE GENOMIC DNA]</scope>
    <source>
        <strain evidence="3 4">CBS 756.74</strain>
    </source>
</reference>
<feature type="domain" description="Amidohydrolase-related" evidence="2">
    <location>
        <begin position="256"/>
        <end position="433"/>
    </location>
</feature>
<accession>A0ABR4JF07</accession>
<keyword evidence="1" id="KW-0378">Hydrolase</keyword>
<organism evidence="3 4">
    <name type="scientific">Aspergillus pseudodeflectus</name>
    <dbReference type="NCBI Taxonomy" id="176178"/>
    <lineage>
        <taxon>Eukaryota</taxon>
        <taxon>Fungi</taxon>
        <taxon>Dikarya</taxon>
        <taxon>Ascomycota</taxon>
        <taxon>Pezizomycotina</taxon>
        <taxon>Eurotiomycetes</taxon>
        <taxon>Eurotiomycetidae</taxon>
        <taxon>Eurotiales</taxon>
        <taxon>Aspergillaceae</taxon>
        <taxon>Aspergillus</taxon>
        <taxon>Aspergillus subgen. Nidulantes</taxon>
    </lineage>
</organism>
<dbReference type="SUPFAM" id="SSF51556">
    <property type="entry name" value="Metallo-dependent hydrolases"/>
    <property type="match status" value="1"/>
</dbReference>
<dbReference type="Pfam" id="PF01979">
    <property type="entry name" value="Amidohydro_1"/>
    <property type="match status" value="2"/>
</dbReference>
<comment type="caution">
    <text evidence="3">The sequence shown here is derived from an EMBL/GenBank/DDBJ whole genome shotgun (WGS) entry which is preliminary data.</text>
</comment>
<dbReference type="InterPro" id="IPR050287">
    <property type="entry name" value="MTA/SAH_deaminase"/>
</dbReference>
<dbReference type="InterPro" id="IPR011059">
    <property type="entry name" value="Metal-dep_hydrolase_composite"/>
</dbReference>
<feature type="domain" description="Amidohydrolase-related" evidence="2">
    <location>
        <begin position="70"/>
        <end position="169"/>
    </location>
</feature>
<evidence type="ECO:0000259" key="2">
    <source>
        <dbReference type="Pfam" id="PF01979"/>
    </source>
</evidence>
<evidence type="ECO:0000313" key="4">
    <source>
        <dbReference type="Proteomes" id="UP001610444"/>
    </source>
</evidence>